<accession>A0ABP7PA47</accession>
<dbReference type="Pfam" id="PF11294">
    <property type="entry name" value="DUF3095"/>
    <property type="match status" value="1"/>
</dbReference>
<name>A0ABP7PA47_9SPHI</name>
<protein>
    <submittedName>
        <fullName evidence="1">DUF3095 domain-containing protein</fullName>
    </submittedName>
</protein>
<proteinExistence type="predicted"/>
<evidence type="ECO:0000313" key="1">
    <source>
        <dbReference type="EMBL" id="GAA3962245.1"/>
    </source>
</evidence>
<keyword evidence="2" id="KW-1185">Reference proteome</keyword>
<reference evidence="2" key="1">
    <citation type="journal article" date="2019" name="Int. J. Syst. Evol. Microbiol.">
        <title>The Global Catalogue of Microorganisms (GCM) 10K type strain sequencing project: providing services to taxonomists for standard genome sequencing and annotation.</title>
        <authorList>
            <consortium name="The Broad Institute Genomics Platform"/>
            <consortium name="The Broad Institute Genome Sequencing Center for Infectious Disease"/>
            <person name="Wu L."/>
            <person name="Ma J."/>
        </authorList>
    </citation>
    <scope>NUCLEOTIDE SEQUENCE [LARGE SCALE GENOMIC DNA]</scope>
    <source>
        <strain evidence="2">JCM 17338</strain>
    </source>
</reference>
<sequence>MFYSWSLRTLDIDQIKVMTENQDLFFSNLPINKIALSELLIKKDAFFDVPNDWHIIITDIKGSTNAVLSGLHETVNLIATGSIVTVLNLAFKAKILVPFFFGGDGATFIVPNVIVNEVMKALLLYRTNMLQNFNLDLRAGIIPVSEVYAKNRSLKICRFSNSGNFSIPIVLGDGLEYAEKIIKGEDYLLNGHDASDDELDLSGMQCRWDKIEPPENSEEVVTLLVIAQNCSKQAEVFSEVINQIDKIYGNQEKRQPISIPKLIFRTSFNNLGKEMKHRLGKIKFLELIKTWIINLYGRFYFKTESGKNYLKQLVEMADTLVIDGRINTVITGVKQQRLALEKVLNELEKTEKIIYGLYVSNESVMSCYVRDLEDDHIHFVDGSEGGYTKAAGVLKEKIKQQHMQL</sequence>
<dbReference type="InterPro" id="IPR021445">
    <property type="entry name" value="DUF3095"/>
</dbReference>
<dbReference type="RefSeq" id="WP_344766013.1">
    <property type="nucleotide sequence ID" value="NZ_BAABAK010000005.1"/>
</dbReference>
<evidence type="ECO:0000313" key="2">
    <source>
        <dbReference type="Proteomes" id="UP001501081"/>
    </source>
</evidence>
<dbReference type="EMBL" id="BAABAK010000005">
    <property type="protein sequence ID" value="GAA3962245.1"/>
    <property type="molecule type" value="Genomic_DNA"/>
</dbReference>
<dbReference type="Proteomes" id="UP001501081">
    <property type="component" value="Unassembled WGS sequence"/>
</dbReference>
<organism evidence="1 2">
    <name type="scientific">Pedobacter ginsengiterrae</name>
    <dbReference type="NCBI Taxonomy" id="871696"/>
    <lineage>
        <taxon>Bacteria</taxon>
        <taxon>Pseudomonadati</taxon>
        <taxon>Bacteroidota</taxon>
        <taxon>Sphingobacteriia</taxon>
        <taxon>Sphingobacteriales</taxon>
        <taxon>Sphingobacteriaceae</taxon>
        <taxon>Pedobacter</taxon>
    </lineage>
</organism>
<comment type="caution">
    <text evidence="1">The sequence shown here is derived from an EMBL/GenBank/DDBJ whole genome shotgun (WGS) entry which is preliminary data.</text>
</comment>
<gene>
    <name evidence="1" type="ORF">GCM10022246_14330</name>
</gene>